<proteinExistence type="predicted"/>
<sequence length="430" mass="49377">MRRAVIVFLIVSVFHLRPVSTGCYQKRLCCAGRNNTCKGVDDGIQHLPTVATIHNKEAQTQHRRVEKEYYTPFYESSGDGYDMVFPEVYDNSNEKIGKLVLPDVIEVEGSGVEILDRYGLASGDVPEPTTPAPKIKQLIFGKKRDQDEPIDEITRYSEKMPRHLLIRYSLLNKYIPLKVHSTPLLYEENHVEPVKMPNFYYLESPISECYCDDHCVILGDCCSDYTFVCPPRDCVLSDWSAWTKCRPDAGKCGIGVQERTRTIREEPERGGAACPPLKEMRTCFIECRFKKTPIEDITTVALILDYKFNETRAKMDRNNIYWDVPSVVEKLKRSSYYCVHYEINWVNRNCVSRLVDKGLTKNSIICAECQPEAQLHRNNGRCASDLDDGDEGFWKLIGPQSCNGIWTRLNRTDDCHCQSNYPQTHPFLLV</sequence>
<gene>
    <name evidence="6" type="ORF">CBOVIS_LOCUS5002</name>
</gene>
<reference evidence="6 7" key="1">
    <citation type="submission" date="2020-04" db="EMBL/GenBank/DDBJ databases">
        <authorList>
            <person name="Laetsch R D."/>
            <person name="Stevens L."/>
            <person name="Kumar S."/>
            <person name="Blaxter L. M."/>
        </authorList>
    </citation>
    <scope>NUCLEOTIDE SEQUENCE [LARGE SCALE GENOMIC DNA]</scope>
</reference>
<dbReference type="PANTHER" id="PTHR20920">
    <property type="entry name" value="RPE-SPONDIN"/>
    <property type="match status" value="1"/>
</dbReference>
<protein>
    <recommendedName>
        <fullName evidence="5">SMB domain-containing protein</fullName>
    </recommendedName>
</protein>
<dbReference type="AlphaFoldDB" id="A0A8S1ENJ4"/>
<dbReference type="PROSITE" id="PS50092">
    <property type="entry name" value="TSP1"/>
    <property type="match status" value="1"/>
</dbReference>
<dbReference type="InterPro" id="IPR056801">
    <property type="entry name" value="SBSPON_C"/>
</dbReference>
<evidence type="ECO:0000313" key="6">
    <source>
        <dbReference type="EMBL" id="CAB3402379.1"/>
    </source>
</evidence>
<evidence type="ECO:0000256" key="1">
    <source>
        <dbReference type="ARBA" id="ARBA00022729"/>
    </source>
</evidence>
<dbReference type="SUPFAM" id="SSF82895">
    <property type="entry name" value="TSP-1 type 1 repeat"/>
    <property type="match status" value="1"/>
</dbReference>
<dbReference type="PANTHER" id="PTHR20920:SF5">
    <property type="entry name" value="SMB DOMAIN-CONTAINING PROTEIN"/>
    <property type="match status" value="1"/>
</dbReference>
<dbReference type="InterPro" id="IPR036024">
    <property type="entry name" value="Somatomedin_B-like_dom_sf"/>
</dbReference>
<dbReference type="Pfam" id="PF19028">
    <property type="entry name" value="TSP1_spondin"/>
    <property type="match status" value="1"/>
</dbReference>
<keyword evidence="3" id="KW-0325">Glycoprotein</keyword>
<dbReference type="OrthoDB" id="98591at2759"/>
<dbReference type="SMART" id="SM00209">
    <property type="entry name" value="TSP1"/>
    <property type="match status" value="1"/>
</dbReference>
<dbReference type="PROSITE" id="PS00524">
    <property type="entry name" value="SMB_1"/>
    <property type="match status" value="1"/>
</dbReference>
<dbReference type="InterPro" id="IPR001212">
    <property type="entry name" value="Somatomedin_B_dom"/>
</dbReference>
<keyword evidence="1 4" id="KW-0732">Signal</keyword>
<comment type="caution">
    <text evidence="6">The sequence shown here is derived from an EMBL/GenBank/DDBJ whole genome shotgun (WGS) entry which is preliminary data.</text>
</comment>
<feature type="domain" description="SMB" evidence="5">
    <location>
        <begin position="209"/>
        <end position="229"/>
    </location>
</feature>
<evidence type="ECO:0000313" key="7">
    <source>
        <dbReference type="Proteomes" id="UP000494206"/>
    </source>
</evidence>
<dbReference type="EMBL" id="CADEPM010000003">
    <property type="protein sequence ID" value="CAB3402379.1"/>
    <property type="molecule type" value="Genomic_DNA"/>
</dbReference>
<evidence type="ECO:0000256" key="2">
    <source>
        <dbReference type="ARBA" id="ARBA00023157"/>
    </source>
</evidence>
<name>A0A8S1ENJ4_9PELO</name>
<accession>A0A8S1ENJ4</accession>
<dbReference type="Pfam" id="PF01033">
    <property type="entry name" value="Somatomedin_B"/>
    <property type="match status" value="1"/>
</dbReference>
<dbReference type="Pfam" id="PF25031">
    <property type="entry name" value="SBSPON_C"/>
    <property type="match status" value="1"/>
</dbReference>
<feature type="signal peptide" evidence="4">
    <location>
        <begin position="1"/>
        <end position="21"/>
    </location>
</feature>
<keyword evidence="7" id="KW-1185">Reference proteome</keyword>
<dbReference type="Gene3D" id="2.20.100.10">
    <property type="entry name" value="Thrombospondin type-1 (TSP1) repeat"/>
    <property type="match status" value="1"/>
</dbReference>
<dbReference type="Proteomes" id="UP000494206">
    <property type="component" value="Unassembled WGS sequence"/>
</dbReference>
<evidence type="ECO:0000256" key="4">
    <source>
        <dbReference type="SAM" id="SignalP"/>
    </source>
</evidence>
<dbReference type="SUPFAM" id="SSF90188">
    <property type="entry name" value="Somatomedin B domain"/>
    <property type="match status" value="1"/>
</dbReference>
<dbReference type="InterPro" id="IPR044004">
    <property type="entry name" value="TSP1_spondin_dom"/>
</dbReference>
<dbReference type="InterPro" id="IPR039942">
    <property type="entry name" value="SBSPO"/>
</dbReference>
<keyword evidence="2" id="KW-1015">Disulfide bond</keyword>
<evidence type="ECO:0000259" key="5">
    <source>
        <dbReference type="PROSITE" id="PS00524"/>
    </source>
</evidence>
<dbReference type="Gene3D" id="4.10.410.20">
    <property type="match status" value="1"/>
</dbReference>
<feature type="chain" id="PRO_5035825843" description="SMB domain-containing protein" evidence="4">
    <location>
        <begin position="22"/>
        <end position="430"/>
    </location>
</feature>
<dbReference type="InterPro" id="IPR036383">
    <property type="entry name" value="TSP1_rpt_sf"/>
</dbReference>
<dbReference type="InterPro" id="IPR000884">
    <property type="entry name" value="TSP1_rpt"/>
</dbReference>
<evidence type="ECO:0000256" key="3">
    <source>
        <dbReference type="ARBA" id="ARBA00023180"/>
    </source>
</evidence>
<organism evidence="6 7">
    <name type="scientific">Caenorhabditis bovis</name>
    <dbReference type="NCBI Taxonomy" id="2654633"/>
    <lineage>
        <taxon>Eukaryota</taxon>
        <taxon>Metazoa</taxon>
        <taxon>Ecdysozoa</taxon>
        <taxon>Nematoda</taxon>
        <taxon>Chromadorea</taxon>
        <taxon>Rhabditida</taxon>
        <taxon>Rhabditina</taxon>
        <taxon>Rhabditomorpha</taxon>
        <taxon>Rhabditoidea</taxon>
        <taxon>Rhabditidae</taxon>
        <taxon>Peloderinae</taxon>
        <taxon>Caenorhabditis</taxon>
    </lineage>
</organism>